<feature type="domain" description="CobW C-terminal" evidence="2">
    <location>
        <begin position="225"/>
        <end position="321"/>
    </location>
</feature>
<evidence type="ECO:0000259" key="2">
    <source>
        <dbReference type="SMART" id="SM00833"/>
    </source>
</evidence>
<evidence type="ECO:0000313" key="3">
    <source>
        <dbReference type="EMBL" id="MBW3096547.1"/>
    </source>
</evidence>
<dbReference type="SMART" id="SM00833">
    <property type="entry name" value="CobW_C"/>
    <property type="match status" value="1"/>
</dbReference>
<gene>
    <name evidence="3" type="ORF">KY465_04580</name>
</gene>
<comment type="caution">
    <text evidence="3">The sequence shown here is derived from an EMBL/GenBank/DDBJ whole genome shotgun (WGS) entry which is preliminary data.</text>
</comment>
<proteinExistence type="predicted"/>
<dbReference type="EMBL" id="JAHWQX010000001">
    <property type="protein sequence ID" value="MBW3096547.1"/>
    <property type="molecule type" value="Genomic_DNA"/>
</dbReference>
<protein>
    <submittedName>
        <fullName evidence="3">GTP-binding protein</fullName>
    </submittedName>
</protein>
<evidence type="ECO:0000313" key="4">
    <source>
        <dbReference type="Proteomes" id="UP001430804"/>
    </source>
</evidence>
<dbReference type="Pfam" id="PF02492">
    <property type="entry name" value="cobW"/>
    <property type="match status" value="1"/>
</dbReference>
<organism evidence="3 4">
    <name type="scientific">Pseudohoeflea coraliihabitans</name>
    <dbReference type="NCBI Taxonomy" id="2860393"/>
    <lineage>
        <taxon>Bacteria</taxon>
        <taxon>Pseudomonadati</taxon>
        <taxon>Pseudomonadota</taxon>
        <taxon>Alphaproteobacteria</taxon>
        <taxon>Hyphomicrobiales</taxon>
        <taxon>Rhizobiaceae</taxon>
        <taxon>Pseudohoeflea</taxon>
    </lineage>
</organism>
<comment type="function">
    <text evidence="1">Zinc chaperone that directly transfers zinc cofactor to target proteins, thereby activating them. Zinc is transferred from the CXCC motif in the GTPase domain to the zinc binding site in target proteins in a process requiring GTP hydrolysis.</text>
</comment>
<keyword evidence="4" id="KW-1185">Reference proteome</keyword>
<dbReference type="InterPro" id="IPR011629">
    <property type="entry name" value="CobW-like_C"/>
</dbReference>
<dbReference type="InterPro" id="IPR051316">
    <property type="entry name" value="Zinc-reg_GTPase_activator"/>
</dbReference>
<dbReference type="Pfam" id="PF07683">
    <property type="entry name" value="CobW_C"/>
    <property type="match status" value="1"/>
</dbReference>
<dbReference type="CDD" id="cd03112">
    <property type="entry name" value="CobW-like"/>
    <property type="match status" value="1"/>
</dbReference>
<accession>A0ABS6WKR0</accession>
<sequence>MPVHVLSGFLGAGKTTLINRFLGAPFLSDAALIINEFGAIGVDHLLVEQSSDGIIELSDGCLCCTVRGALVDTLADLMDRRQTGRVRPFSRVLVETTGLADPGPVLQAIIGHPVLAGCYEFAGLVTVVDAVHGNDTLAKHEEARRQVRLADRLLISKSGMVGEMQRSALAPLLTQLNPRVAVLDGDDPDLTAEAVFSINANAGNEAAAVPAAAHAHSHGHDADGIQTESLVIDEAIAPEALMLFLDRLQSAHGPNLLRMKGIVKLSDRPERPLVVHAVQSIIAAPVRLAGWPEGADRKTRLVVIGKDLPAGLVSELFSALANRPGIDRPDSQALIDNPLAIPGGYTPGRG</sequence>
<dbReference type="InterPro" id="IPR003495">
    <property type="entry name" value="CobW/HypB/UreG_nucleotide-bd"/>
</dbReference>
<name>A0ABS6WKR0_9HYPH</name>
<dbReference type="Proteomes" id="UP001430804">
    <property type="component" value="Unassembled WGS sequence"/>
</dbReference>
<dbReference type="PANTHER" id="PTHR13748:SF62">
    <property type="entry name" value="COBW DOMAIN-CONTAINING PROTEIN"/>
    <property type="match status" value="1"/>
</dbReference>
<reference evidence="3" key="1">
    <citation type="submission" date="2021-07" db="EMBL/GenBank/DDBJ databases">
        <title>Pseudohoeflea marina sp. nov. a polyhydroxyalcanoate-producing bacterium.</title>
        <authorList>
            <person name="Zheng W."/>
            <person name="Yu S."/>
            <person name="Huang Y."/>
        </authorList>
    </citation>
    <scope>NUCLEOTIDE SEQUENCE</scope>
    <source>
        <strain evidence="3">DP4N28-3</strain>
    </source>
</reference>
<evidence type="ECO:0000256" key="1">
    <source>
        <dbReference type="ARBA" id="ARBA00045658"/>
    </source>
</evidence>
<dbReference type="PANTHER" id="PTHR13748">
    <property type="entry name" value="COBW-RELATED"/>
    <property type="match status" value="1"/>
</dbReference>